<dbReference type="Proteomes" id="UP000199659">
    <property type="component" value="Unassembled WGS sequence"/>
</dbReference>
<sequence length="171" mass="18804">MCKKAKMILTLVCALAVLIGFNPNVSVSAESTNSLDNLNNEYVKNLDTGTYDYSIEQEDGGTLYVTIDVGEVLTIGTDSNVSVNSLVTASSSLYARNLTYTGAYVNGLGVTVYNLTSTATFYWNNTYSSTYTTSISKYIVNATIYYESTTFNVELEIGCSKYGDPYYYYVN</sequence>
<dbReference type="EMBL" id="FOYZ01000003">
    <property type="protein sequence ID" value="SFR69873.1"/>
    <property type="molecule type" value="Genomic_DNA"/>
</dbReference>
<evidence type="ECO:0000256" key="1">
    <source>
        <dbReference type="SAM" id="SignalP"/>
    </source>
</evidence>
<dbReference type="AlphaFoldDB" id="A0A1I6IT30"/>
<protein>
    <submittedName>
        <fullName evidence="2">Uncharacterized protein</fullName>
    </submittedName>
</protein>
<organism evidence="2 3">
    <name type="scientific">Anaeromicropila populeti</name>
    <dbReference type="NCBI Taxonomy" id="37658"/>
    <lineage>
        <taxon>Bacteria</taxon>
        <taxon>Bacillati</taxon>
        <taxon>Bacillota</taxon>
        <taxon>Clostridia</taxon>
        <taxon>Lachnospirales</taxon>
        <taxon>Lachnospiraceae</taxon>
        <taxon>Anaeromicropila</taxon>
    </lineage>
</organism>
<name>A0A1I6IT30_9FIRM</name>
<proteinExistence type="predicted"/>
<keyword evidence="1" id="KW-0732">Signal</keyword>
<keyword evidence="3" id="KW-1185">Reference proteome</keyword>
<evidence type="ECO:0000313" key="2">
    <source>
        <dbReference type="EMBL" id="SFR69873.1"/>
    </source>
</evidence>
<dbReference type="STRING" id="37658.SAMN05661086_01152"/>
<feature type="signal peptide" evidence="1">
    <location>
        <begin position="1"/>
        <end position="28"/>
    </location>
</feature>
<accession>A0A1I6IT30</accession>
<reference evidence="2 3" key="1">
    <citation type="submission" date="2016-10" db="EMBL/GenBank/DDBJ databases">
        <authorList>
            <person name="de Groot N.N."/>
        </authorList>
    </citation>
    <scope>NUCLEOTIDE SEQUENCE [LARGE SCALE GENOMIC DNA]</scope>
    <source>
        <strain evidence="2 3">743A</strain>
    </source>
</reference>
<dbReference type="RefSeq" id="WP_143099132.1">
    <property type="nucleotide sequence ID" value="NZ_FOYZ01000003.1"/>
</dbReference>
<evidence type="ECO:0000313" key="3">
    <source>
        <dbReference type="Proteomes" id="UP000199659"/>
    </source>
</evidence>
<feature type="chain" id="PRO_5039628358" evidence="1">
    <location>
        <begin position="29"/>
        <end position="171"/>
    </location>
</feature>
<gene>
    <name evidence="2" type="ORF">SAMN05661086_01152</name>
</gene>